<proteinExistence type="predicted"/>
<evidence type="ECO:0000313" key="2">
    <source>
        <dbReference type="EMBL" id="QJA84012.1"/>
    </source>
</evidence>
<sequence length="145" mass="15234">MAQTTGAMSGVNVAVYYSNDGTNFTDISGSVSSVTPSGFNRQSGEVYSFDGDHAIIGKGKREPLEVEVNTVYSELAGEAFVVAWTEFDADDGDSFWFRWVNTSGGSTYTTDTGVLLSLLPPSGEAAPGDPLVASATLKCAQVNKT</sequence>
<organism evidence="1">
    <name type="scientific">viral metagenome</name>
    <dbReference type="NCBI Taxonomy" id="1070528"/>
    <lineage>
        <taxon>unclassified sequences</taxon>
        <taxon>metagenomes</taxon>
        <taxon>organismal metagenomes</taxon>
    </lineage>
</organism>
<protein>
    <recommendedName>
        <fullName evidence="3">Tail protein</fullName>
    </recommendedName>
</protein>
<reference evidence="1" key="1">
    <citation type="submission" date="2020-03" db="EMBL/GenBank/DDBJ databases">
        <title>The deep terrestrial virosphere.</title>
        <authorList>
            <person name="Holmfeldt K."/>
            <person name="Nilsson E."/>
            <person name="Simone D."/>
            <person name="Lopez-Fernandez M."/>
            <person name="Wu X."/>
            <person name="de Brujin I."/>
            <person name="Lundin D."/>
            <person name="Andersson A."/>
            <person name="Bertilsson S."/>
            <person name="Dopson M."/>
        </authorList>
    </citation>
    <scope>NUCLEOTIDE SEQUENCE</scope>
    <source>
        <strain evidence="2">MM415A00233</strain>
        <strain evidence="1">MM415B00478</strain>
    </source>
</reference>
<evidence type="ECO:0000313" key="1">
    <source>
        <dbReference type="EMBL" id="QJA64660.1"/>
    </source>
</evidence>
<name>A0A6M3J4A5_9ZZZZ</name>
<dbReference type="EMBL" id="MT142522">
    <property type="protein sequence ID" value="QJA84012.1"/>
    <property type="molecule type" value="Genomic_DNA"/>
</dbReference>
<gene>
    <name evidence="2" type="ORF">MM415A00233_0014</name>
    <name evidence="1" type="ORF">MM415B00478_0057</name>
</gene>
<evidence type="ECO:0008006" key="3">
    <source>
        <dbReference type="Google" id="ProtNLM"/>
    </source>
</evidence>
<dbReference type="EMBL" id="MT141523">
    <property type="protein sequence ID" value="QJA64660.1"/>
    <property type="molecule type" value="Genomic_DNA"/>
</dbReference>
<accession>A0A6M3J4A5</accession>
<dbReference type="AlphaFoldDB" id="A0A6M3J4A5"/>